<organism evidence="4 5">
    <name type="scientific">Hydrotalea sandarakina</name>
    <dbReference type="NCBI Taxonomy" id="1004304"/>
    <lineage>
        <taxon>Bacteria</taxon>
        <taxon>Pseudomonadati</taxon>
        <taxon>Bacteroidota</taxon>
        <taxon>Chitinophagia</taxon>
        <taxon>Chitinophagales</taxon>
        <taxon>Chitinophagaceae</taxon>
        <taxon>Hydrotalea</taxon>
    </lineage>
</organism>
<dbReference type="Pfam" id="PF13692">
    <property type="entry name" value="Glyco_trans_1_4"/>
    <property type="match status" value="1"/>
</dbReference>
<comment type="caution">
    <text evidence="4">The sequence shown here is derived from an EMBL/GenBank/DDBJ whole genome shotgun (WGS) entry which is preliminary data.</text>
</comment>
<accession>A0A2W7RPK1</accession>
<evidence type="ECO:0000313" key="4">
    <source>
        <dbReference type="EMBL" id="PZX62261.1"/>
    </source>
</evidence>
<dbReference type="InterPro" id="IPR028098">
    <property type="entry name" value="Glyco_trans_4-like_N"/>
</dbReference>
<evidence type="ECO:0000259" key="3">
    <source>
        <dbReference type="Pfam" id="PF13439"/>
    </source>
</evidence>
<dbReference type="SUPFAM" id="SSF53756">
    <property type="entry name" value="UDP-Glycosyltransferase/glycogen phosphorylase"/>
    <property type="match status" value="1"/>
</dbReference>
<protein>
    <submittedName>
        <fullName evidence="4">Glycosyltransferase involved in cell wall biosynthesis</fullName>
    </submittedName>
</protein>
<proteinExistence type="predicted"/>
<name>A0A2W7RPK1_9BACT</name>
<keyword evidence="2" id="KW-1133">Transmembrane helix</keyword>
<dbReference type="RefSeq" id="WP_111295343.1">
    <property type="nucleotide sequence ID" value="NZ_QKZV01000005.1"/>
</dbReference>
<feature type="domain" description="Glycosyltransferase subfamily 4-like N-terminal" evidence="3">
    <location>
        <begin position="88"/>
        <end position="174"/>
    </location>
</feature>
<dbReference type="EMBL" id="QKZV01000005">
    <property type="protein sequence ID" value="PZX62261.1"/>
    <property type="molecule type" value="Genomic_DNA"/>
</dbReference>
<evidence type="ECO:0000256" key="2">
    <source>
        <dbReference type="SAM" id="Phobius"/>
    </source>
</evidence>
<dbReference type="GO" id="GO:0009103">
    <property type="term" value="P:lipopolysaccharide biosynthetic process"/>
    <property type="evidence" value="ECO:0007669"/>
    <property type="project" value="TreeGrafter"/>
</dbReference>
<gene>
    <name evidence="4" type="ORF">LX80_01743</name>
</gene>
<evidence type="ECO:0000313" key="5">
    <source>
        <dbReference type="Proteomes" id="UP000249720"/>
    </source>
</evidence>
<reference evidence="4 5" key="1">
    <citation type="submission" date="2018-06" db="EMBL/GenBank/DDBJ databases">
        <title>Genomic Encyclopedia of Archaeal and Bacterial Type Strains, Phase II (KMG-II): from individual species to whole genera.</title>
        <authorList>
            <person name="Goeker M."/>
        </authorList>
    </citation>
    <scope>NUCLEOTIDE SEQUENCE [LARGE SCALE GENOMIC DNA]</scope>
    <source>
        <strain evidence="4 5">DSM 23241</strain>
    </source>
</reference>
<keyword evidence="2" id="KW-0472">Membrane</keyword>
<evidence type="ECO:0000256" key="1">
    <source>
        <dbReference type="ARBA" id="ARBA00022679"/>
    </source>
</evidence>
<dbReference type="PANTHER" id="PTHR46401:SF2">
    <property type="entry name" value="GLYCOSYLTRANSFERASE WBBK-RELATED"/>
    <property type="match status" value="1"/>
</dbReference>
<dbReference type="OrthoDB" id="7560678at2"/>
<sequence>MGKNKPQYWVFTNCMPDVYTGSGLVIHQVLSVLGSQIIRYDNPATGKFLNILQPRLNSLRLSIGWLLLFARRKKHVAFNSIFVMGGEAWLFLWVYRKWFIKKNIQIIHYSNGPEIRYRPHFKQEKWFNRLLTHWMRLAFTIPDKIITVSASDKDWLLQQQIVQNVHILPPALDPVFDSPLPSQNEINAHANAPLRLLYCARWTQAKGKDIVLGILEYLTHQAIPFQLTLVGVGEEAAVRQELSKLNGAHITIYPLVREKAELYALYCAAQYLLFPSRGESFGLVPLEAMRCGCRVLATRVGVLEQAPHDCFVPCDLNTESFINALLSLRDNQRVGELMRENAFHFAGQFGFQNFQNRLKQLLGEE</sequence>
<dbReference type="CDD" id="cd03801">
    <property type="entry name" value="GT4_PimA-like"/>
    <property type="match status" value="1"/>
</dbReference>
<dbReference type="Pfam" id="PF13439">
    <property type="entry name" value="Glyco_transf_4"/>
    <property type="match status" value="1"/>
</dbReference>
<keyword evidence="5" id="KW-1185">Reference proteome</keyword>
<feature type="transmembrane region" description="Helical" evidence="2">
    <location>
        <begin position="76"/>
        <end position="95"/>
    </location>
</feature>
<dbReference type="Proteomes" id="UP000249720">
    <property type="component" value="Unassembled WGS sequence"/>
</dbReference>
<keyword evidence="2" id="KW-0812">Transmembrane</keyword>
<dbReference type="AlphaFoldDB" id="A0A2W7RPK1"/>
<dbReference type="Gene3D" id="3.40.50.2000">
    <property type="entry name" value="Glycogen Phosphorylase B"/>
    <property type="match status" value="2"/>
</dbReference>
<dbReference type="PANTHER" id="PTHR46401">
    <property type="entry name" value="GLYCOSYLTRANSFERASE WBBK-RELATED"/>
    <property type="match status" value="1"/>
</dbReference>
<keyword evidence="1 4" id="KW-0808">Transferase</keyword>
<dbReference type="GO" id="GO:0016757">
    <property type="term" value="F:glycosyltransferase activity"/>
    <property type="evidence" value="ECO:0007669"/>
    <property type="project" value="TreeGrafter"/>
</dbReference>